<dbReference type="EMBL" id="VWXF01000006">
    <property type="protein sequence ID" value="NIF22883.1"/>
    <property type="molecule type" value="Genomic_DNA"/>
</dbReference>
<dbReference type="Proteomes" id="UP001515683">
    <property type="component" value="Unassembled WGS sequence"/>
</dbReference>
<sequence length="472" mass="52779">MNVFLTDLVSLNKVILSNAREQFNLHPQEASRAVCALPTDLVAAVGTEMVSGEKRYQISTHNNSTSWTMEVEFGLNKPVESTPYVVLSYDTFGKPQEMVFNSVQQAGQPNHYRGQLDITELAERDALLRALSVYESQTTLVVVVKSDEGLLNTITDPEVFYFAPDYYPYIYQGIAPPESGLELKLYPIPFGGKTVNYYQDNYRKNYLYYLADEFVLATDAENSNKPLLSITFNAPQGATSLDEVSVQLDYFVLPKVQQARINEATTEFRSDHPDGRLLPFATADKLELWLTLPAGREHQTGALVDLQSGIADSFSLPSHQFAQIWDAFFDTAPQSTLLKGYLETTFTGFPAEHIPVRLALDSSYKNKVEDFIRQPTPAVINTPLLFKTSAALWDPHGPKPVASVLVSVQGRTKELTATEQEATLNHQTPVLDLILHPEKATVYRYDVQIRYVDGSVKNAPNSESTFEVIYVP</sequence>
<protein>
    <submittedName>
        <fullName evidence="1">Uncharacterized protein</fullName>
    </submittedName>
</protein>
<keyword evidence="2" id="KW-1185">Reference proteome</keyword>
<gene>
    <name evidence="1" type="ORF">F3J40_14895</name>
</gene>
<dbReference type="RefSeq" id="WP_167015811.1">
    <property type="nucleotide sequence ID" value="NZ_VWXF01000006.1"/>
</dbReference>
<name>A0ABX0RC10_9GAMM</name>
<accession>A0ABX0RC10</accession>
<evidence type="ECO:0000313" key="1">
    <source>
        <dbReference type="EMBL" id="NIF22883.1"/>
    </source>
</evidence>
<organism evidence="1 2">
    <name type="scientific">Candidatus Pantoea multigeneris</name>
    <dbReference type="NCBI Taxonomy" id="2608357"/>
    <lineage>
        <taxon>Bacteria</taxon>
        <taxon>Pseudomonadati</taxon>
        <taxon>Pseudomonadota</taxon>
        <taxon>Gammaproteobacteria</taxon>
        <taxon>Enterobacterales</taxon>
        <taxon>Erwiniaceae</taxon>
        <taxon>Pantoea</taxon>
    </lineage>
</organism>
<proteinExistence type="predicted"/>
<comment type="caution">
    <text evidence="1">The sequence shown here is derived from an EMBL/GenBank/DDBJ whole genome shotgun (WGS) entry which is preliminary data.</text>
</comment>
<reference evidence="1 2" key="1">
    <citation type="journal article" date="2019" name="bioRxiv">
        <title>Bacteria contribute to plant secondary compound degradation in a generalist herbivore system.</title>
        <authorList>
            <person name="Francoeur C.B."/>
            <person name="Khadempour L."/>
            <person name="Moreira-Soto R.D."/>
            <person name="Gotting K."/>
            <person name="Book A.J."/>
            <person name="Pinto-Tomas A.A."/>
            <person name="Keefover-Ring K."/>
            <person name="Currie C.R."/>
        </authorList>
    </citation>
    <scope>NUCLEOTIDE SEQUENCE [LARGE SCALE GENOMIC DNA]</scope>
    <source>
        <strain evidence="1">Acro-835</strain>
    </source>
</reference>
<evidence type="ECO:0000313" key="2">
    <source>
        <dbReference type="Proteomes" id="UP001515683"/>
    </source>
</evidence>